<dbReference type="Proteomes" id="UP000295207">
    <property type="component" value="Segment"/>
</dbReference>
<name>A0A482JCM3_9CAUD</name>
<accession>A0A482JCM3</accession>
<gene>
    <name evidence="2" type="primary">68</name>
    <name evidence="2" type="ORF">SEA_NIKLAS_68</name>
</gene>
<evidence type="ECO:0000256" key="1">
    <source>
        <dbReference type="SAM" id="MobiDB-lite"/>
    </source>
</evidence>
<feature type="compositionally biased region" description="Low complexity" evidence="1">
    <location>
        <begin position="136"/>
        <end position="157"/>
    </location>
</feature>
<dbReference type="RefSeq" id="YP_009953758.1">
    <property type="nucleotide sequence ID" value="NC_051625.1"/>
</dbReference>
<reference evidence="2 3" key="1">
    <citation type="submission" date="2019-02" db="EMBL/GenBank/DDBJ databases">
        <authorList>
            <person name="Johnson N."/>
            <person name="McClure M.G."/>
            <person name="Christensen M."/>
            <person name="Johnson M."/>
            <person name="Gaffney B.L."/>
            <person name="Staples A.K."/>
            <person name="King R.A."/>
            <person name="Rinehart C.A."/>
            <person name="Rowland N.S."/>
            <person name="Garlena R.A."/>
            <person name="Russell D.A."/>
            <person name="Pope W.H."/>
            <person name="Jacobs-Sera D."/>
            <person name="Hendrix R.W."/>
            <person name="Hatfull G.F."/>
        </authorList>
    </citation>
    <scope>NUCLEOTIDE SEQUENCE [LARGE SCALE GENOMIC DNA]</scope>
</reference>
<evidence type="ECO:0000313" key="3">
    <source>
        <dbReference type="Proteomes" id="UP000295207"/>
    </source>
</evidence>
<dbReference type="GeneID" id="60325237"/>
<proteinExistence type="predicted"/>
<sequence length="175" mass="18133">MSNDSYGFLSGGGPASAKFKNHGDTVGGLIAVEPEQRQQTDLETNEPLVWKDGSPRMQLVVTVQTDLSDPEIEDDDGLRRLFVKGEMRKAVQKAVIAAGAKGLDVGGELHVTYVGDGEKKGKLTPPKLYSAVYKKPAPGSTPAPAAAPAQGGAAVPDGLTPEALAALASLAAKQQ</sequence>
<protein>
    <submittedName>
        <fullName evidence="2">Uncharacterized protein</fullName>
    </submittedName>
</protein>
<keyword evidence="3" id="KW-1185">Reference proteome</keyword>
<dbReference type="KEGG" id="vg:60325237"/>
<organism evidence="2 3">
    <name type="scientific">Mycobacterium Phage Niklas</name>
    <dbReference type="NCBI Taxonomy" id="2517936"/>
    <lineage>
        <taxon>Viruses</taxon>
        <taxon>Duplodnaviria</taxon>
        <taxon>Heunggongvirae</taxon>
        <taxon>Uroviricota</taxon>
        <taxon>Caudoviricetes</taxon>
        <taxon>Weiservirinae</taxon>
        <taxon>Anayavirus</taxon>
        <taxon>Anayavirus niklas</taxon>
    </lineage>
</organism>
<feature type="region of interest" description="Disordered" evidence="1">
    <location>
        <begin position="135"/>
        <end position="157"/>
    </location>
</feature>
<evidence type="ECO:0000313" key="2">
    <source>
        <dbReference type="EMBL" id="QBP31650.1"/>
    </source>
</evidence>
<dbReference type="EMBL" id="MK494119">
    <property type="protein sequence ID" value="QBP31650.1"/>
    <property type="molecule type" value="Genomic_DNA"/>
</dbReference>